<accession>A0ABZ2Y8Z6</accession>
<evidence type="ECO:0000256" key="1">
    <source>
        <dbReference type="SAM" id="Phobius"/>
    </source>
</evidence>
<keyword evidence="4" id="KW-1185">Reference proteome</keyword>
<evidence type="ECO:0000313" key="3">
    <source>
        <dbReference type="EMBL" id="WZL75495.1"/>
    </source>
</evidence>
<protein>
    <submittedName>
        <fullName evidence="3">SHOCT domain-containing protein</fullName>
    </submittedName>
</protein>
<name>A0ABZ2Y8Z6_9BACT</name>
<reference evidence="3 4" key="1">
    <citation type="submission" date="2023-03" db="EMBL/GenBank/DDBJ databases">
        <title>Novel Species.</title>
        <authorList>
            <person name="Ma S."/>
        </authorList>
    </citation>
    <scope>NUCLEOTIDE SEQUENCE [LARGE SCALE GENOMIC DNA]</scope>
    <source>
        <strain evidence="3 4">B11</strain>
    </source>
</reference>
<proteinExistence type="predicted"/>
<dbReference type="RefSeq" id="WP_369017642.1">
    <property type="nucleotide sequence ID" value="NZ_CP121689.1"/>
</dbReference>
<keyword evidence="1" id="KW-1133">Transmembrane helix</keyword>
<organism evidence="3 4">
    <name type="scientific">Thermatribacter velox</name>
    <dbReference type="NCBI Taxonomy" id="3039681"/>
    <lineage>
        <taxon>Bacteria</taxon>
        <taxon>Pseudomonadati</taxon>
        <taxon>Atribacterota</taxon>
        <taxon>Atribacteria</taxon>
        <taxon>Atribacterales</taxon>
        <taxon>Thermatribacteraceae</taxon>
        <taxon>Thermatribacter</taxon>
    </lineage>
</organism>
<feature type="transmembrane region" description="Helical" evidence="1">
    <location>
        <begin position="32"/>
        <end position="59"/>
    </location>
</feature>
<feature type="domain" description="SHOCT" evidence="2">
    <location>
        <begin position="76"/>
        <end position="101"/>
    </location>
</feature>
<dbReference type="InterPro" id="IPR018649">
    <property type="entry name" value="SHOCT"/>
</dbReference>
<dbReference type="Proteomes" id="UP001461341">
    <property type="component" value="Chromosome"/>
</dbReference>
<evidence type="ECO:0000313" key="4">
    <source>
        <dbReference type="Proteomes" id="UP001461341"/>
    </source>
</evidence>
<keyword evidence="1" id="KW-0812">Transmembrane</keyword>
<dbReference type="Pfam" id="PF09851">
    <property type="entry name" value="SHOCT"/>
    <property type="match status" value="1"/>
</dbReference>
<sequence length="103" mass="11639">MHKWLAVLVGLFSVFFGGIVLADVEYGGFCPIYGAIMGWGWGGMLIGLLIIVLLVYLVFRFFSEGAGRARDDKNGALEILRKRYARGEISEEEYRRMKEELEG</sequence>
<evidence type="ECO:0000259" key="2">
    <source>
        <dbReference type="Pfam" id="PF09851"/>
    </source>
</evidence>
<gene>
    <name evidence="3" type="ORF">QBE54_07820</name>
</gene>
<keyword evidence="1" id="KW-0472">Membrane</keyword>
<dbReference type="EMBL" id="CP121689">
    <property type="protein sequence ID" value="WZL75495.1"/>
    <property type="molecule type" value="Genomic_DNA"/>
</dbReference>